<keyword evidence="2 11" id="KW-1003">Cell membrane</keyword>
<keyword evidence="5 11" id="KW-0547">Nucleotide-binding</keyword>
<evidence type="ECO:0000256" key="10">
    <source>
        <dbReference type="ARBA" id="ARBA00023136"/>
    </source>
</evidence>
<comment type="similarity">
    <text evidence="11">Belongs to the KdpC family.</text>
</comment>
<evidence type="ECO:0000256" key="9">
    <source>
        <dbReference type="ARBA" id="ARBA00023065"/>
    </source>
</evidence>
<feature type="transmembrane region" description="Helical" evidence="11">
    <location>
        <begin position="12"/>
        <end position="31"/>
    </location>
</feature>
<dbReference type="EMBL" id="AOGZ02000014">
    <property type="protein sequence ID" value="EOQ96970.1"/>
    <property type="molecule type" value="Genomic_DNA"/>
</dbReference>
<evidence type="ECO:0000256" key="11">
    <source>
        <dbReference type="HAMAP-Rule" id="MF_00276"/>
    </source>
</evidence>
<keyword evidence="4 11" id="KW-0812">Transmembrane</keyword>
<gene>
    <name evidence="11" type="primary">kdpC</name>
    <name evidence="12" type="ORF">LEP1GSC195_2045</name>
</gene>
<evidence type="ECO:0000256" key="2">
    <source>
        <dbReference type="ARBA" id="ARBA00022475"/>
    </source>
</evidence>
<keyword evidence="3 11" id="KW-0633">Potassium transport</keyword>
<dbReference type="GO" id="GO:0008556">
    <property type="term" value="F:P-type potassium transmembrane transporter activity"/>
    <property type="evidence" value="ECO:0007669"/>
    <property type="project" value="InterPro"/>
</dbReference>
<dbReference type="PIRSF" id="PIRSF001296">
    <property type="entry name" value="K_ATPase_KdpC"/>
    <property type="match status" value="1"/>
</dbReference>
<evidence type="ECO:0000256" key="6">
    <source>
        <dbReference type="ARBA" id="ARBA00022840"/>
    </source>
</evidence>
<dbReference type="AlphaFoldDB" id="R9A9R9"/>
<keyword evidence="1 11" id="KW-0813">Transport</keyword>
<evidence type="ECO:0000256" key="7">
    <source>
        <dbReference type="ARBA" id="ARBA00022958"/>
    </source>
</evidence>
<keyword evidence="8 11" id="KW-1133">Transmembrane helix</keyword>
<evidence type="ECO:0000313" key="13">
    <source>
        <dbReference type="Proteomes" id="UP000013984"/>
    </source>
</evidence>
<comment type="subunit">
    <text evidence="11">The system is composed of three essential subunits: KdpA, KdpB and KdpC.</text>
</comment>
<keyword evidence="7 11" id="KW-0630">Potassium</keyword>
<evidence type="ECO:0000256" key="3">
    <source>
        <dbReference type="ARBA" id="ARBA00022538"/>
    </source>
</evidence>
<comment type="subcellular location">
    <subcellularLocation>
        <location evidence="11">Cell membrane</location>
        <topology evidence="11">Single-pass membrane protein</topology>
    </subcellularLocation>
</comment>
<keyword evidence="10 11" id="KW-0472">Membrane</keyword>
<name>R9A9R9_9LEPT</name>
<protein>
    <recommendedName>
        <fullName evidence="11">Potassium-transporting ATPase KdpC subunit</fullName>
    </recommendedName>
    <alternativeName>
        <fullName evidence="11">ATP phosphohydrolase [potassium-transporting] C chain</fullName>
    </alternativeName>
    <alternativeName>
        <fullName evidence="11">Potassium-binding and translocating subunit C</fullName>
    </alternativeName>
    <alternativeName>
        <fullName evidence="11">Potassium-translocating ATPase C chain</fullName>
    </alternativeName>
</protein>
<dbReference type="GO" id="GO:0005524">
    <property type="term" value="F:ATP binding"/>
    <property type="evidence" value="ECO:0007669"/>
    <property type="project" value="UniProtKB-UniRule"/>
</dbReference>
<comment type="function">
    <text evidence="11">Part of the high-affinity ATP-driven potassium transport (or Kdp) system, which catalyzes the hydrolysis of ATP coupled with the electrogenic transport of potassium into the cytoplasm. This subunit acts as a catalytic chaperone that increases the ATP-binding affinity of the ATP-hydrolyzing subunit KdpB by the formation of a transient KdpB/KdpC/ATP ternary complex.</text>
</comment>
<evidence type="ECO:0000256" key="1">
    <source>
        <dbReference type="ARBA" id="ARBA00022448"/>
    </source>
</evidence>
<sequence length="192" mass="21259">MKLNETANQWELAIRFGFLSLLILGFFYPLAVTGLTSSFFPFKANGSLLVEKGRVVGSELLAQNITSKAMFRYRPSAASYGTLPSGASNLSPSSLDLKKLIEERILDLEAAGISKDECNELLYTSGSGLDPHITPICAYEQAKVLAKEGKVPLDQINELILKHTEYPLLGFVGRERINVTKLNLSWRQIIHE</sequence>
<keyword evidence="13" id="KW-1185">Reference proteome</keyword>
<dbReference type="OrthoDB" id="9809491at2"/>
<accession>R9A9R9</accession>
<dbReference type="RefSeq" id="WP_015682290.1">
    <property type="nucleotide sequence ID" value="NZ_AOGZ02000014.1"/>
</dbReference>
<organism evidence="12 13">
    <name type="scientific">Leptospira wolbachii serovar Codice str. CDC</name>
    <dbReference type="NCBI Taxonomy" id="1218599"/>
    <lineage>
        <taxon>Bacteria</taxon>
        <taxon>Pseudomonadati</taxon>
        <taxon>Spirochaetota</taxon>
        <taxon>Spirochaetia</taxon>
        <taxon>Leptospirales</taxon>
        <taxon>Leptospiraceae</taxon>
        <taxon>Leptospira</taxon>
    </lineage>
</organism>
<dbReference type="HAMAP" id="MF_00276">
    <property type="entry name" value="KdpC"/>
    <property type="match status" value="1"/>
</dbReference>
<evidence type="ECO:0000313" key="12">
    <source>
        <dbReference type="EMBL" id="EOQ96970.1"/>
    </source>
</evidence>
<proteinExistence type="inferred from homology"/>
<evidence type="ECO:0000256" key="4">
    <source>
        <dbReference type="ARBA" id="ARBA00022692"/>
    </source>
</evidence>
<dbReference type="InterPro" id="IPR003820">
    <property type="entry name" value="KdpC"/>
</dbReference>
<dbReference type="PANTHER" id="PTHR30042:SF2">
    <property type="entry name" value="POTASSIUM-TRANSPORTING ATPASE KDPC SUBUNIT"/>
    <property type="match status" value="1"/>
</dbReference>
<dbReference type="Pfam" id="PF02669">
    <property type="entry name" value="KdpC"/>
    <property type="match status" value="1"/>
</dbReference>
<keyword evidence="9 11" id="KW-0406">Ion transport</keyword>
<dbReference type="Proteomes" id="UP000013984">
    <property type="component" value="Unassembled WGS sequence"/>
</dbReference>
<comment type="caution">
    <text evidence="12">The sequence shown here is derived from an EMBL/GenBank/DDBJ whole genome shotgun (WGS) entry which is preliminary data.</text>
</comment>
<dbReference type="GO" id="GO:0005886">
    <property type="term" value="C:plasma membrane"/>
    <property type="evidence" value="ECO:0007669"/>
    <property type="project" value="UniProtKB-SubCell"/>
</dbReference>
<reference evidence="12" key="1">
    <citation type="submission" date="2013-04" db="EMBL/GenBank/DDBJ databases">
        <authorList>
            <person name="Harkins D.M."/>
            <person name="Durkin A.S."/>
            <person name="Brinkac L.M."/>
            <person name="Haft D.H."/>
            <person name="Selengut J.D."/>
            <person name="Sanka R."/>
            <person name="DePew J."/>
            <person name="Purushe J."/>
            <person name="Galloway R.L."/>
            <person name="Vinetz J.M."/>
            <person name="Sutton G.G."/>
            <person name="Nierman W.C."/>
            <person name="Fouts D.E."/>
        </authorList>
    </citation>
    <scope>NUCLEOTIDE SEQUENCE [LARGE SCALE GENOMIC DNA]</scope>
    <source>
        <strain evidence="12">CDC</strain>
    </source>
</reference>
<keyword evidence="6 11" id="KW-0067">ATP-binding</keyword>
<dbReference type="STRING" id="1218599.LEP1GSC195_2045"/>
<dbReference type="PANTHER" id="PTHR30042">
    <property type="entry name" value="POTASSIUM-TRANSPORTING ATPASE C CHAIN"/>
    <property type="match status" value="1"/>
</dbReference>
<evidence type="ECO:0000256" key="8">
    <source>
        <dbReference type="ARBA" id="ARBA00022989"/>
    </source>
</evidence>
<evidence type="ECO:0000256" key="5">
    <source>
        <dbReference type="ARBA" id="ARBA00022741"/>
    </source>
</evidence>